<keyword evidence="1 4" id="KW-0808">Transferase</keyword>
<dbReference type="InterPro" id="IPR050832">
    <property type="entry name" value="Bact_Acetyltransf"/>
</dbReference>
<name>A0A7G6VW42_9SPHN</name>
<organism evidence="4 5">
    <name type="scientific">Croceicoccus marinus</name>
    <dbReference type="NCBI Taxonomy" id="450378"/>
    <lineage>
        <taxon>Bacteria</taxon>
        <taxon>Pseudomonadati</taxon>
        <taxon>Pseudomonadota</taxon>
        <taxon>Alphaproteobacteria</taxon>
        <taxon>Sphingomonadales</taxon>
        <taxon>Erythrobacteraceae</taxon>
        <taxon>Croceicoccus</taxon>
    </lineage>
</organism>
<dbReference type="PANTHER" id="PTHR43877:SF1">
    <property type="entry name" value="ACETYLTRANSFERASE"/>
    <property type="match status" value="1"/>
</dbReference>
<sequence length="171" mass="19024">MPRLRLAVPDDAEQLRNLIRLSTQTLLARMLSAQQVAESHRFMTLDTQLIEDRTYFVAAIGDRLAGCGGWSRRATDYGGDTADRRDPRLLDPASEPARVRAMYTHPDLTRLGIGRMILESSEAAARSEGFSQVLLFATVGGEPLYRACGYRELSRELDGSVPIVRMIKDIA</sequence>
<proteinExistence type="predicted"/>
<evidence type="ECO:0000313" key="4">
    <source>
        <dbReference type="EMBL" id="QNE05957.1"/>
    </source>
</evidence>
<dbReference type="PROSITE" id="PS51186">
    <property type="entry name" value="GNAT"/>
    <property type="match status" value="1"/>
</dbReference>
<dbReference type="GO" id="GO:0016747">
    <property type="term" value="F:acyltransferase activity, transferring groups other than amino-acyl groups"/>
    <property type="evidence" value="ECO:0007669"/>
    <property type="project" value="InterPro"/>
</dbReference>
<evidence type="ECO:0000256" key="1">
    <source>
        <dbReference type="ARBA" id="ARBA00022679"/>
    </source>
</evidence>
<feature type="domain" description="N-acetyltransferase" evidence="3">
    <location>
        <begin position="2"/>
        <end position="171"/>
    </location>
</feature>
<dbReference type="CDD" id="cd04301">
    <property type="entry name" value="NAT_SF"/>
    <property type="match status" value="1"/>
</dbReference>
<dbReference type="Gene3D" id="3.40.630.30">
    <property type="match status" value="1"/>
</dbReference>
<dbReference type="SUPFAM" id="SSF55729">
    <property type="entry name" value="Acyl-CoA N-acyltransferases (Nat)"/>
    <property type="match status" value="1"/>
</dbReference>
<evidence type="ECO:0000259" key="3">
    <source>
        <dbReference type="PROSITE" id="PS51186"/>
    </source>
</evidence>
<gene>
    <name evidence="4" type="ORF">H4O24_04690</name>
</gene>
<reference evidence="4 5" key="1">
    <citation type="submission" date="2020-08" db="EMBL/GenBank/DDBJ databases">
        <authorList>
            <person name="Liu G."/>
            <person name="Sun C."/>
        </authorList>
    </citation>
    <scope>NUCLEOTIDE SEQUENCE [LARGE SCALE GENOMIC DNA]</scope>
    <source>
        <strain evidence="4 5">OT19</strain>
    </source>
</reference>
<protein>
    <submittedName>
        <fullName evidence="4">GNAT family N-acetyltransferase</fullName>
    </submittedName>
</protein>
<dbReference type="Proteomes" id="UP000515297">
    <property type="component" value="Chromosome"/>
</dbReference>
<evidence type="ECO:0000256" key="2">
    <source>
        <dbReference type="ARBA" id="ARBA00023315"/>
    </source>
</evidence>
<dbReference type="PANTHER" id="PTHR43877">
    <property type="entry name" value="AMINOALKYLPHOSPHONATE N-ACETYLTRANSFERASE-RELATED-RELATED"/>
    <property type="match status" value="1"/>
</dbReference>
<dbReference type="EMBL" id="CP060052">
    <property type="protein sequence ID" value="QNE05957.1"/>
    <property type="molecule type" value="Genomic_DNA"/>
</dbReference>
<keyword evidence="2" id="KW-0012">Acyltransferase</keyword>
<accession>A0A7G6VW42</accession>
<evidence type="ECO:0000313" key="5">
    <source>
        <dbReference type="Proteomes" id="UP000515297"/>
    </source>
</evidence>
<dbReference type="InterPro" id="IPR016181">
    <property type="entry name" value="Acyl_CoA_acyltransferase"/>
</dbReference>
<dbReference type="Pfam" id="PF13508">
    <property type="entry name" value="Acetyltransf_7"/>
    <property type="match status" value="1"/>
</dbReference>
<dbReference type="InterPro" id="IPR000182">
    <property type="entry name" value="GNAT_dom"/>
</dbReference>
<dbReference type="RefSeq" id="WP_185885002.1">
    <property type="nucleotide sequence ID" value="NZ_CP060052.1"/>
</dbReference>
<dbReference type="AlphaFoldDB" id="A0A7G6VW42"/>